<name>A0A061J6H3_TRYRA</name>
<gene>
    <name evidence="4" type="ORF">TRSC58_01803</name>
</gene>
<dbReference type="SUPFAM" id="SSF56112">
    <property type="entry name" value="Protein kinase-like (PK-like)"/>
    <property type="match status" value="1"/>
</dbReference>
<keyword evidence="5" id="KW-1185">Reference proteome</keyword>
<dbReference type="GO" id="GO:0005524">
    <property type="term" value="F:ATP binding"/>
    <property type="evidence" value="ECO:0007669"/>
    <property type="project" value="UniProtKB-KW"/>
</dbReference>
<dbReference type="Gene3D" id="1.10.510.10">
    <property type="entry name" value="Transferase(Phosphotransferase) domain 1"/>
    <property type="match status" value="1"/>
</dbReference>
<proteinExistence type="predicted"/>
<organism evidence="4 5">
    <name type="scientific">Trypanosoma rangeli SC58</name>
    <dbReference type="NCBI Taxonomy" id="429131"/>
    <lineage>
        <taxon>Eukaryota</taxon>
        <taxon>Discoba</taxon>
        <taxon>Euglenozoa</taxon>
        <taxon>Kinetoplastea</taxon>
        <taxon>Metakinetoplastina</taxon>
        <taxon>Trypanosomatida</taxon>
        <taxon>Trypanosomatidae</taxon>
        <taxon>Trypanosoma</taxon>
        <taxon>Herpetosoma</taxon>
    </lineage>
</organism>
<dbReference type="EMBL" id="AUPL01001803">
    <property type="protein sequence ID" value="ESL10464.1"/>
    <property type="molecule type" value="Genomic_DNA"/>
</dbReference>
<evidence type="ECO:0000259" key="3">
    <source>
        <dbReference type="PROSITE" id="PS50011"/>
    </source>
</evidence>
<dbReference type="AlphaFoldDB" id="A0A061J6H3"/>
<dbReference type="GO" id="GO:0004672">
    <property type="term" value="F:protein kinase activity"/>
    <property type="evidence" value="ECO:0007669"/>
    <property type="project" value="InterPro"/>
</dbReference>
<accession>A0A061J6H3</accession>
<evidence type="ECO:0000256" key="1">
    <source>
        <dbReference type="ARBA" id="ARBA00022741"/>
    </source>
</evidence>
<dbReference type="Proteomes" id="UP000031737">
    <property type="component" value="Unassembled WGS sequence"/>
</dbReference>
<dbReference type="Pfam" id="PF00069">
    <property type="entry name" value="Pkinase"/>
    <property type="match status" value="1"/>
</dbReference>
<sequence length="365" mass="40931">MDSCETTFDSVFISLSLSQTHTHAYTYLHSLRVNVYNHACFLLCLLAFFVLEETLLVHMIDEVWEITSSETQRIAGVLTFLRRNTCPYIGRPVLRRYGEGNAKEGTKEKKNASPLRILLSYSFSQRTVTLHQFLQMADSLHREVKLSLAYQLVQAIAFLHACGVSHQFLSSDVVAVELKSEPTVQVIHFCGGTTSSDCGGSYICVRNYRPPEVLLQLSGIRPKAIDCWALGCLLFEIYTGSAAFSLEASDGNFRPGLVREQLAETVRVIGKLGEDSIPPGCSDRVSEFLLGLDYDASFPARMRLAAPGEETEVWISLVRALLRFNFRLRPSVEQLLRHELFAGLPPPVKWPVPDEEPLPLHILLE</sequence>
<dbReference type="VEuPathDB" id="TriTrypDB:TRSC58_01803"/>
<dbReference type="InterPro" id="IPR000719">
    <property type="entry name" value="Prot_kinase_dom"/>
</dbReference>
<dbReference type="PANTHER" id="PTHR24055">
    <property type="entry name" value="MITOGEN-ACTIVATED PROTEIN KINASE"/>
    <property type="match status" value="1"/>
</dbReference>
<keyword evidence="2" id="KW-0067">ATP-binding</keyword>
<keyword evidence="1" id="KW-0547">Nucleotide-binding</keyword>
<dbReference type="PROSITE" id="PS50011">
    <property type="entry name" value="PROTEIN_KINASE_DOM"/>
    <property type="match status" value="1"/>
</dbReference>
<protein>
    <recommendedName>
        <fullName evidence="3">Protein kinase domain-containing protein</fullName>
    </recommendedName>
</protein>
<dbReference type="OrthoDB" id="5979581at2759"/>
<evidence type="ECO:0000313" key="5">
    <source>
        <dbReference type="Proteomes" id="UP000031737"/>
    </source>
</evidence>
<evidence type="ECO:0000313" key="4">
    <source>
        <dbReference type="EMBL" id="ESL10464.1"/>
    </source>
</evidence>
<reference evidence="4 5" key="1">
    <citation type="submission" date="2013-07" db="EMBL/GenBank/DDBJ databases">
        <authorList>
            <person name="Stoco P.H."/>
            <person name="Wagner G."/>
            <person name="Gerber A."/>
            <person name="Zaha A."/>
            <person name="Thompson C."/>
            <person name="Bartholomeu D.C."/>
            <person name="Luckemeyer D.D."/>
            <person name="Bahia D."/>
            <person name="Loreto E."/>
            <person name="Prestes E.B."/>
            <person name="Lima F.M."/>
            <person name="Rodrigues-Luiz G."/>
            <person name="Vallejo G.A."/>
            <person name="Filho J.F."/>
            <person name="Monteiro K.M."/>
            <person name="Tyler K.M."/>
            <person name="de Almeida L.G."/>
            <person name="Ortiz M.F."/>
            <person name="Siervo M.A."/>
            <person name="de Moraes M.H."/>
            <person name="Cunha O.L."/>
            <person name="Mendonca-Neto R."/>
            <person name="Silva R."/>
            <person name="Teixeira S.M."/>
            <person name="Murta S.M."/>
            <person name="Sincero T.C."/>
            <person name="Mendes T.A."/>
            <person name="Urmenyi T.P."/>
            <person name="Silva V.G."/>
            <person name="da Rocha W.D."/>
            <person name="Andersson B."/>
            <person name="Romanha A.J."/>
            <person name="Steindel M."/>
            <person name="de Vasconcelos A.T."/>
            <person name="Grisard E.C."/>
        </authorList>
    </citation>
    <scope>NUCLEOTIDE SEQUENCE [LARGE SCALE GENOMIC DNA]</scope>
    <source>
        <strain evidence="4 5">SC58</strain>
    </source>
</reference>
<dbReference type="SMART" id="SM00220">
    <property type="entry name" value="S_TKc"/>
    <property type="match status" value="1"/>
</dbReference>
<dbReference type="InterPro" id="IPR050117">
    <property type="entry name" value="MAPK"/>
</dbReference>
<feature type="domain" description="Protein kinase" evidence="3">
    <location>
        <begin position="1"/>
        <end position="341"/>
    </location>
</feature>
<dbReference type="InterPro" id="IPR011009">
    <property type="entry name" value="Kinase-like_dom_sf"/>
</dbReference>
<evidence type="ECO:0000256" key="2">
    <source>
        <dbReference type="ARBA" id="ARBA00022840"/>
    </source>
</evidence>
<comment type="caution">
    <text evidence="4">The sequence shown here is derived from an EMBL/GenBank/DDBJ whole genome shotgun (WGS) entry which is preliminary data.</text>
</comment>